<evidence type="ECO:0000259" key="2">
    <source>
        <dbReference type="Pfam" id="PF22600"/>
    </source>
</evidence>
<dbReference type="Pfam" id="PF22600">
    <property type="entry name" value="MTPAP-like_central"/>
    <property type="match status" value="1"/>
</dbReference>
<dbReference type="GO" id="GO:0031123">
    <property type="term" value="P:RNA 3'-end processing"/>
    <property type="evidence" value="ECO:0007669"/>
    <property type="project" value="TreeGrafter"/>
</dbReference>
<dbReference type="EMBL" id="JAAARO010000009">
    <property type="protein sequence ID" value="KAF5742691.1"/>
    <property type="molecule type" value="Genomic_DNA"/>
</dbReference>
<feature type="compositionally biased region" description="Polar residues" evidence="1">
    <location>
        <begin position="369"/>
        <end position="387"/>
    </location>
</feature>
<dbReference type="InterPro" id="IPR043519">
    <property type="entry name" value="NT_sf"/>
</dbReference>
<sequence>MNPYSMLESILRDVLAVIKPQKEDWDTRSRIIDELRDVAGSVESLRGATLEPYGSFLSNLFTRWGDLDISIELPNDSHISLSAKKRKRSLLGDLLRALRHKDRFAGGWQRLQLIPNARVPILKLESIYHSIRCDISIDNIQGQTKSKFLFWINSIDGRFREMVLLVKEWAKTQNINNPKAGTFNSYSLSLLVIFHFQTCVPAILPPLKELYPRNVVDDLTGPREDAEKRIAEICGANIQRIMSDKFRPINRSSMSELFISFLAKFSDIDSKAVNLGVCPFTGQWEDIGSNMRWMPRTYAVFVEDPFEQPENTARTVNAGQLTWIANAFRTSHHQLVRNQSPRRVLSMLVSAQAFAEVVSTSVRYQSYHSTTQSQLQRPVHSPSQGQHQPRYKKPEGSQNSVTVRKPVQQQNPRGQQVWRPKSNESKAS</sequence>
<protein>
    <submittedName>
        <fullName evidence="3">Putative zinc finger protein</fullName>
    </submittedName>
</protein>
<keyword evidence="4" id="KW-1185">Reference proteome</keyword>
<dbReference type="OrthoDB" id="2274644at2759"/>
<feature type="domain" description="Poly(A) RNA polymerase mitochondrial-like central palm" evidence="2">
    <location>
        <begin position="10"/>
        <end position="149"/>
    </location>
</feature>
<accession>A0A7J7D8Q1</accession>
<name>A0A7J7D8Q1_TRIWF</name>
<evidence type="ECO:0000313" key="4">
    <source>
        <dbReference type="Proteomes" id="UP000593562"/>
    </source>
</evidence>
<dbReference type="FunCoup" id="A0A7J7D8Q1">
    <property type="interactions" value="3852"/>
</dbReference>
<dbReference type="Gene3D" id="1.10.1410.10">
    <property type="match status" value="1"/>
</dbReference>
<gene>
    <name evidence="3" type="ORF">HS088_TW09G00743</name>
</gene>
<feature type="compositionally biased region" description="Polar residues" evidence="1">
    <location>
        <begin position="396"/>
        <end position="414"/>
    </location>
</feature>
<organism evidence="3 4">
    <name type="scientific">Tripterygium wilfordii</name>
    <name type="common">Thunder God vine</name>
    <dbReference type="NCBI Taxonomy" id="458696"/>
    <lineage>
        <taxon>Eukaryota</taxon>
        <taxon>Viridiplantae</taxon>
        <taxon>Streptophyta</taxon>
        <taxon>Embryophyta</taxon>
        <taxon>Tracheophyta</taxon>
        <taxon>Spermatophyta</taxon>
        <taxon>Magnoliopsida</taxon>
        <taxon>eudicotyledons</taxon>
        <taxon>Gunneridae</taxon>
        <taxon>Pentapetalae</taxon>
        <taxon>rosids</taxon>
        <taxon>fabids</taxon>
        <taxon>Celastrales</taxon>
        <taxon>Celastraceae</taxon>
        <taxon>Tripterygium</taxon>
    </lineage>
</organism>
<dbReference type="CDD" id="cd05402">
    <property type="entry name" value="NT_PAP_TUTase"/>
    <property type="match status" value="1"/>
</dbReference>
<dbReference type="AlphaFoldDB" id="A0A7J7D8Q1"/>
<comment type="caution">
    <text evidence="3">The sequence shown here is derived from an EMBL/GenBank/DDBJ whole genome shotgun (WGS) entry which is preliminary data.</text>
</comment>
<dbReference type="InterPro" id="IPR054708">
    <property type="entry name" value="MTPAP-like_central"/>
</dbReference>
<proteinExistence type="predicted"/>
<dbReference type="GO" id="GO:0050265">
    <property type="term" value="F:RNA uridylyltransferase activity"/>
    <property type="evidence" value="ECO:0007669"/>
    <property type="project" value="TreeGrafter"/>
</dbReference>
<reference evidence="3 4" key="1">
    <citation type="journal article" date="2020" name="Nat. Commun.">
        <title>Genome of Tripterygium wilfordii and identification of cytochrome P450 involved in triptolide biosynthesis.</title>
        <authorList>
            <person name="Tu L."/>
            <person name="Su P."/>
            <person name="Zhang Z."/>
            <person name="Gao L."/>
            <person name="Wang J."/>
            <person name="Hu T."/>
            <person name="Zhou J."/>
            <person name="Zhang Y."/>
            <person name="Zhao Y."/>
            <person name="Liu Y."/>
            <person name="Song Y."/>
            <person name="Tong Y."/>
            <person name="Lu Y."/>
            <person name="Yang J."/>
            <person name="Xu C."/>
            <person name="Jia M."/>
            <person name="Peters R.J."/>
            <person name="Huang L."/>
            <person name="Gao W."/>
        </authorList>
    </citation>
    <scope>NUCLEOTIDE SEQUENCE [LARGE SCALE GENOMIC DNA]</scope>
    <source>
        <strain evidence="4">cv. XIE 37</strain>
        <tissue evidence="3">Leaf</tissue>
    </source>
</reference>
<dbReference type="SUPFAM" id="SSF81631">
    <property type="entry name" value="PAP/OAS1 substrate-binding domain"/>
    <property type="match status" value="1"/>
</dbReference>
<dbReference type="InParanoid" id="A0A7J7D8Q1"/>
<dbReference type="SUPFAM" id="SSF81301">
    <property type="entry name" value="Nucleotidyltransferase"/>
    <property type="match status" value="1"/>
</dbReference>
<dbReference type="Gene3D" id="3.30.460.10">
    <property type="entry name" value="Beta Polymerase, domain 2"/>
    <property type="match status" value="1"/>
</dbReference>
<feature type="region of interest" description="Disordered" evidence="1">
    <location>
        <begin position="369"/>
        <end position="428"/>
    </location>
</feature>
<dbReference type="PANTHER" id="PTHR12271:SF123">
    <property type="entry name" value="PROTEIN HESO1"/>
    <property type="match status" value="1"/>
</dbReference>
<dbReference type="PANTHER" id="PTHR12271">
    <property type="entry name" value="POLY A POLYMERASE CID PAP -RELATED"/>
    <property type="match status" value="1"/>
</dbReference>
<dbReference type="Proteomes" id="UP000593562">
    <property type="component" value="Unassembled WGS sequence"/>
</dbReference>
<evidence type="ECO:0000313" key="3">
    <source>
        <dbReference type="EMBL" id="KAF5742691.1"/>
    </source>
</evidence>
<evidence type="ECO:0000256" key="1">
    <source>
        <dbReference type="SAM" id="MobiDB-lite"/>
    </source>
</evidence>